<name>A0A152A1N6_TIELA</name>
<gene>
    <name evidence="2" type="ORF">DLAC_03315</name>
</gene>
<comment type="caution">
    <text evidence="2">The sequence shown here is derived from an EMBL/GenBank/DDBJ whole genome shotgun (WGS) entry which is preliminary data.</text>
</comment>
<organism evidence="2 3">
    <name type="scientific">Tieghemostelium lacteum</name>
    <name type="common">Slime mold</name>
    <name type="synonym">Dictyostelium lacteum</name>
    <dbReference type="NCBI Taxonomy" id="361077"/>
    <lineage>
        <taxon>Eukaryota</taxon>
        <taxon>Amoebozoa</taxon>
        <taxon>Evosea</taxon>
        <taxon>Eumycetozoa</taxon>
        <taxon>Dictyostelia</taxon>
        <taxon>Dictyosteliales</taxon>
        <taxon>Raperosteliaceae</taxon>
        <taxon>Tieghemostelium</taxon>
    </lineage>
</organism>
<protein>
    <submittedName>
        <fullName evidence="2">Uncharacterized protein</fullName>
    </submittedName>
</protein>
<proteinExistence type="predicted"/>
<feature type="transmembrane region" description="Helical" evidence="1">
    <location>
        <begin position="427"/>
        <end position="447"/>
    </location>
</feature>
<reference evidence="2 3" key="1">
    <citation type="submission" date="2015-12" db="EMBL/GenBank/DDBJ databases">
        <title>Dictyostelia acquired genes for synthesis and detection of signals that induce cell-type specialization by lateral gene transfer from prokaryotes.</title>
        <authorList>
            <person name="Gloeckner G."/>
            <person name="Schaap P."/>
        </authorList>
    </citation>
    <scope>NUCLEOTIDE SEQUENCE [LARGE SCALE GENOMIC DNA]</scope>
    <source>
        <strain evidence="2 3">TK</strain>
    </source>
</reference>
<feature type="transmembrane region" description="Helical" evidence="1">
    <location>
        <begin position="493"/>
        <end position="514"/>
    </location>
</feature>
<keyword evidence="3" id="KW-1185">Reference proteome</keyword>
<dbReference type="EMBL" id="LODT01000016">
    <property type="protein sequence ID" value="KYR00162.1"/>
    <property type="molecule type" value="Genomic_DNA"/>
</dbReference>
<evidence type="ECO:0000256" key="1">
    <source>
        <dbReference type="SAM" id="Phobius"/>
    </source>
</evidence>
<evidence type="ECO:0000313" key="2">
    <source>
        <dbReference type="EMBL" id="KYR00162.1"/>
    </source>
</evidence>
<sequence length="566" mass="63660">MAKYRSYHFPNLNLNFQTLGLEKAKQLDIPLFLTFKHIENGRNMIKEASEKYFVENILYHVVDSRALKALGFSEAPVLDDTAKKMINYPGAKNFYKAFAKAFVPVAICQQDKIPFLNQDKIKPQLLEKYGEILKKVSEDHKLTYIKQTMLCQNRALLEKFPLARYYSELGPANNFPEKFKNYLLNHQEEWGENKTTDNFMVEYSALQVLMDFIDPELDLSYDIMDYYMGMGINKALANMSQVQDKYRENVIQAVLKCLFVASDKTINEFMIKMKDQLPMINGHVDVASNILGLVKSIMFPAVPTTDTVGQRVEKLITPALKNETRAKITAVKNGLNCLYRLIEGGILIATTNSTISKIDWSGNTTSQNFIQIASFMSDFFKFAIDTITSFSRVDKWLSNKVGGFLAKGIGAVAPSALEEMKKHFPKMFGFSSVGEFLLVFSGFMILYSSIGYMKSAKENQSKGNTGAYVMDLLLTGVSFVGASAALICMGLGLFPVAGVIVALVGLTLMALEYIKSVFFDNSQKENIELYIDLLIQKPGEIIEIEKEDPLEAVKPGSNSSQIFWEV</sequence>
<dbReference type="Proteomes" id="UP000076078">
    <property type="component" value="Unassembled WGS sequence"/>
</dbReference>
<keyword evidence="1" id="KW-0472">Membrane</keyword>
<dbReference type="InParanoid" id="A0A152A1N6"/>
<evidence type="ECO:0000313" key="3">
    <source>
        <dbReference type="Proteomes" id="UP000076078"/>
    </source>
</evidence>
<dbReference type="AlphaFoldDB" id="A0A152A1N6"/>
<keyword evidence="1" id="KW-0812">Transmembrane</keyword>
<feature type="transmembrane region" description="Helical" evidence="1">
    <location>
        <begin position="468"/>
        <end position="487"/>
    </location>
</feature>
<keyword evidence="1" id="KW-1133">Transmembrane helix</keyword>
<accession>A0A152A1N6</accession>